<keyword evidence="2" id="KW-0472">Membrane</keyword>
<evidence type="ECO:0000256" key="1">
    <source>
        <dbReference type="SAM" id="MobiDB-lite"/>
    </source>
</evidence>
<feature type="transmembrane region" description="Helical" evidence="2">
    <location>
        <begin position="48"/>
        <end position="68"/>
    </location>
</feature>
<dbReference type="RefSeq" id="WP_072624324.1">
    <property type="nucleotide sequence ID" value="NZ_CP013290.1"/>
</dbReference>
<feature type="region of interest" description="Disordered" evidence="1">
    <location>
        <begin position="270"/>
        <end position="293"/>
    </location>
</feature>
<feature type="transmembrane region" description="Helical" evidence="2">
    <location>
        <begin position="153"/>
        <end position="177"/>
    </location>
</feature>
<gene>
    <name evidence="3" type="ORF">ASJ30_06085</name>
</gene>
<dbReference type="Proteomes" id="UP000182938">
    <property type="component" value="Chromosome"/>
</dbReference>
<evidence type="ECO:0000256" key="2">
    <source>
        <dbReference type="SAM" id="Phobius"/>
    </source>
</evidence>
<dbReference type="AlphaFoldDB" id="A0A1L3MFI8"/>
<protein>
    <submittedName>
        <fullName evidence="3">Uncharacterized protein</fullName>
    </submittedName>
</protein>
<dbReference type="KEGG" id="jte:ASJ30_06085"/>
<keyword evidence="2" id="KW-1133">Transmembrane helix</keyword>
<name>A0A1L3MFI8_9MICO</name>
<evidence type="ECO:0000313" key="3">
    <source>
        <dbReference type="EMBL" id="APH01163.1"/>
    </source>
</evidence>
<dbReference type="EMBL" id="CP013290">
    <property type="protein sequence ID" value="APH01163.1"/>
    <property type="molecule type" value="Genomic_DNA"/>
</dbReference>
<accession>A0A1L3MFI8</accession>
<proteinExistence type="predicted"/>
<keyword evidence="2" id="KW-0812">Transmembrane</keyword>
<organism evidence="3 4">
    <name type="scientific">Janibacter indicus</name>
    <dbReference type="NCBI Taxonomy" id="857417"/>
    <lineage>
        <taxon>Bacteria</taxon>
        <taxon>Bacillati</taxon>
        <taxon>Actinomycetota</taxon>
        <taxon>Actinomycetes</taxon>
        <taxon>Micrococcales</taxon>
        <taxon>Intrasporangiaceae</taxon>
        <taxon>Janibacter</taxon>
    </lineage>
</organism>
<sequence length="293" mass="31153">MRAPPGAKGSAPPFASGAGALVAGRQLALPPSEIRLLHHHVRSAVKKAIAWCVVLLAMAVVGLGLVAVDSEMRQHVLWQSEEYTATITQIEVDGRCRSGRRSYGTRKHLTLEWQQDGRSRVDTVTECGGHDQVGDQMQVWVADDDAHTSSPGVWQFGLVAFLAVLGAVGLGVVWGAVRTHLRVRRILAGAPPALVHDVTDVPWRPQVMATPIGSWGRGVRPAPMPPGRVFASGASGFYPRGLSLHVTPQGARTWVVVAAQRAQRLRVAGASVTSGEGGAPHAQGRAASPWSWA</sequence>
<evidence type="ECO:0000313" key="4">
    <source>
        <dbReference type="Proteomes" id="UP000182938"/>
    </source>
</evidence>
<reference evidence="3 4" key="1">
    <citation type="submission" date="2015-11" db="EMBL/GenBank/DDBJ databases">
        <authorList>
            <person name="Zhang Y."/>
            <person name="Guo Z."/>
        </authorList>
    </citation>
    <scope>NUCLEOTIDE SEQUENCE [LARGE SCALE GENOMIC DNA]</scope>
    <source>
        <strain evidence="3 4">YFY001</strain>
    </source>
</reference>
<keyword evidence="4" id="KW-1185">Reference proteome</keyword>